<keyword evidence="2" id="KW-0472">Membrane</keyword>
<evidence type="ECO:0000256" key="1">
    <source>
        <dbReference type="SAM" id="MobiDB-lite"/>
    </source>
</evidence>
<evidence type="ECO:0000313" key="3">
    <source>
        <dbReference type="EMBL" id="TWH75328.1"/>
    </source>
</evidence>
<gene>
    <name evidence="3" type="ORF">JD78_03884</name>
</gene>
<reference evidence="3 4" key="1">
    <citation type="submission" date="2019-07" db="EMBL/GenBank/DDBJ databases">
        <title>R&amp;d 2014.</title>
        <authorList>
            <person name="Klenk H.-P."/>
        </authorList>
    </citation>
    <scope>NUCLEOTIDE SEQUENCE [LARGE SCALE GENOMIC DNA]</scope>
    <source>
        <strain evidence="3 4">DSM 45764</strain>
    </source>
</reference>
<feature type="transmembrane region" description="Helical" evidence="2">
    <location>
        <begin position="6"/>
        <end position="23"/>
    </location>
</feature>
<accession>A0A562IWH4</accession>
<evidence type="ECO:0000256" key="2">
    <source>
        <dbReference type="SAM" id="Phobius"/>
    </source>
</evidence>
<organism evidence="3 4">
    <name type="scientific">Modestobacter roseus</name>
    <dbReference type="NCBI Taxonomy" id="1181884"/>
    <lineage>
        <taxon>Bacteria</taxon>
        <taxon>Bacillati</taxon>
        <taxon>Actinomycetota</taxon>
        <taxon>Actinomycetes</taxon>
        <taxon>Geodermatophilales</taxon>
        <taxon>Geodermatophilaceae</taxon>
        <taxon>Modestobacter</taxon>
    </lineage>
</organism>
<keyword evidence="2" id="KW-1133">Transmembrane helix</keyword>
<dbReference type="RefSeq" id="WP_166521320.1">
    <property type="nucleotide sequence ID" value="NZ_JABGDC010000061.1"/>
</dbReference>
<keyword evidence="4" id="KW-1185">Reference proteome</keyword>
<sequence length="63" mass="6675">MTWWAWLLIGWAGTIGLVAPFLGRTLRRIDAIEWTVPATDEPAPAPAARPAPARAPAAGDLVA</sequence>
<protein>
    <submittedName>
        <fullName evidence="3">Uncharacterized protein</fullName>
    </submittedName>
</protein>
<comment type="caution">
    <text evidence="3">The sequence shown here is derived from an EMBL/GenBank/DDBJ whole genome shotgun (WGS) entry which is preliminary data.</text>
</comment>
<proteinExistence type="predicted"/>
<keyword evidence="2" id="KW-0812">Transmembrane</keyword>
<dbReference type="AlphaFoldDB" id="A0A562IWH4"/>
<dbReference type="EMBL" id="VLKF01000001">
    <property type="protein sequence ID" value="TWH75328.1"/>
    <property type="molecule type" value="Genomic_DNA"/>
</dbReference>
<name>A0A562IWH4_9ACTN</name>
<feature type="region of interest" description="Disordered" evidence="1">
    <location>
        <begin position="40"/>
        <end position="63"/>
    </location>
</feature>
<dbReference type="Proteomes" id="UP000321490">
    <property type="component" value="Unassembled WGS sequence"/>
</dbReference>
<feature type="compositionally biased region" description="Low complexity" evidence="1">
    <location>
        <begin position="50"/>
        <end position="63"/>
    </location>
</feature>
<evidence type="ECO:0000313" key="4">
    <source>
        <dbReference type="Proteomes" id="UP000321490"/>
    </source>
</evidence>